<dbReference type="Pfam" id="PF17775">
    <property type="entry name" value="YchJ_M-like"/>
    <property type="match status" value="1"/>
</dbReference>
<dbReference type="Gene3D" id="3.10.450.50">
    <property type="match status" value="1"/>
</dbReference>
<protein>
    <submittedName>
        <fullName evidence="2">YchJ family metal-binding protein</fullName>
    </submittedName>
</protein>
<dbReference type="InterPro" id="IPR048469">
    <property type="entry name" value="YchJ-like_M"/>
</dbReference>
<organism evidence="2 3">
    <name type="scientific">Cellulomonas edaphi</name>
    <dbReference type="NCBI Taxonomy" id="3053468"/>
    <lineage>
        <taxon>Bacteria</taxon>
        <taxon>Bacillati</taxon>
        <taxon>Actinomycetota</taxon>
        <taxon>Actinomycetes</taxon>
        <taxon>Micrococcales</taxon>
        <taxon>Cellulomonadaceae</taxon>
        <taxon>Cellulomonas</taxon>
    </lineage>
</organism>
<dbReference type="Proteomes" id="UP001321453">
    <property type="component" value="Unassembled WGS sequence"/>
</dbReference>
<name>A0ABT7SB89_9CELL</name>
<dbReference type="EMBL" id="JAUCGR010000003">
    <property type="protein sequence ID" value="MDM7832282.1"/>
    <property type="molecule type" value="Genomic_DNA"/>
</dbReference>
<evidence type="ECO:0000313" key="3">
    <source>
        <dbReference type="Proteomes" id="UP001321453"/>
    </source>
</evidence>
<gene>
    <name evidence="2" type="ORF">QRT05_13140</name>
</gene>
<comment type="caution">
    <text evidence="2">The sequence shown here is derived from an EMBL/GenBank/DDBJ whole genome shotgun (WGS) entry which is preliminary data.</text>
</comment>
<sequence>MLDDQPCPCGGATFGACCGPILRGERSAATAEALMRSRFTAFAVGDVAHLLRTWHPTTRPPVLELDDDTTWRRLAVVGTERGGPWDDEGVVEFVAQHVTAGVRGRLHERSRFVREGDWFYLDGTHPG</sequence>
<reference evidence="2 3" key="1">
    <citation type="submission" date="2023-06" db="EMBL/GenBank/DDBJ databases">
        <title>Cellulomonas sp. MW9 Whole genome sequence.</title>
        <authorList>
            <person name="Park S."/>
        </authorList>
    </citation>
    <scope>NUCLEOTIDE SEQUENCE [LARGE SCALE GENOMIC DNA]</scope>
    <source>
        <strain evidence="2 3">MW9</strain>
    </source>
</reference>
<dbReference type="InterPro" id="IPR032710">
    <property type="entry name" value="NTF2-like_dom_sf"/>
</dbReference>
<evidence type="ECO:0000313" key="2">
    <source>
        <dbReference type="EMBL" id="MDM7832282.1"/>
    </source>
</evidence>
<accession>A0ABT7SB89</accession>
<evidence type="ECO:0000259" key="1">
    <source>
        <dbReference type="Pfam" id="PF17775"/>
    </source>
</evidence>
<feature type="domain" description="YchJ-like middle NTF2-like" evidence="1">
    <location>
        <begin position="30"/>
        <end position="123"/>
    </location>
</feature>
<proteinExistence type="predicted"/>
<dbReference type="SUPFAM" id="SSF54427">
    <property type="entry name" value="NTF2-like"/>
    <property type="match status" value="1"/>
</dbReference>
<dbReference type="RefSeq" id="WP_289447713.1">
    <property type="nucleotide sequence ID" value="NZ_JAUCGR010000003.1"/>
</dbReference>
<keyword evidence="3" id="KW-1185">Reference proteome</keyword>